<dbReference type="Proteomes" id="UP000038010">
    <property type="component" value="Unassembled WGS sequence"/>
</dbReference>
<reference evidence="2 3" key="1">
    <citation type="submission" date="2015-06" db="EMBL/GenBank/DDBJ databases">
        <title>Draft genome of the ant-associated black yeast Phialophora attae CBS 131958.</title>
        <authorList>
            <person name="Moreno L.F."/>
            <person name="Stielow B.J."/>
            <person name="de Hoog S."/>
            <person name="Vicente V.A."/>
            <person name="Weiss V.A."/>
            <person name="de Vries M."/>
            <person name="Cruz L.M."/>
            <person name="Souza E.M."/>
        </authorList>
    </citation>
    <scope>NUCLEOTIDE SEQUENCE [LARGE SCALE GENOMIC DNA]</scope>
    <source>
        <strain evidence="2 3">CBS 131958</strain>
    </source>
</reference>
<proteinExistence type="predicted"/>
<dbReference type="GeneID" id="28740823"/>
<evidence type="ECO:0000313" key="3">
    <source>
        <dbReference type="Proteomes" id="UP000038010"/>
    </source>
</evidence>
<name>A0A0N1HFQ9_9EURO</name>
<dbReference type="VEuPathDB" id="FungiDB:AB675_8493"/>
<evidence type="ECO:0000256" key="1">
    <source>
        <dbReference type="SAM" id="MobiDB-lite"/>
    </source>
</evidence>
<dbReference type="RefSeq" id="XP_018004655.1">
    <property type="nucleotide sequence ID" value="XM_018148943.1"/>
</dbReference>
<evidence type="ECO:0000313" key="2">
    <source>
        <dbReference type="EMBL" id="KPI44692.1"/>
    </source>
</evidence>
<protein>
    <submittedName>
        <fullName evidence="2">Uncharacterized protein</fullName>
    </submittedName>
</protein>
<gene>
    <name evidence="2" type="ORF">AB675_8493</name>
</gene>
<comment type="caution">
    <text evidence="2">The sequence shown here is derived from an EMBL/GenBank/DDBJ whole genome shotgun (WGS) entry which is preliminary data.</text>
</comment>
<keyword evidence="3" id="KW-1185">Reference proteome</keyword>
<dbReference type="EMBL" id="LFJN01000003">
    <property type="protein sequence ID" value="KPI44692.1"/>
    <property type="molecule type" value="Genomic_DNA"/>
</dbReference>
<feature type="region of interest" description="Disordered" evidence="1">
    <location>
        <begin position="358"/>
        <end position="389"/>
    </location>
</feature>
<dbReference type="AlphaFoldDB" id="A0A0N1HFQ9"/>
<sequence length="579" mass="64024">MNNTIIPPITAPDYGFSLGWRQCAAFAFVETVHDNQWTNRPWTTKPNGRIPTTNFCKINVDGFSYNGWLLLRTPSNLTQIVYDTQYSQIGAAQKLEYIASELRAWRRDGHEFWSEAVFFAYHGYLCMQNQNIHDLLPKMDAAIRHGMTRLLELYLSHLTDMYMTPSPFPSNVEVLNDMGKKPTLQEAAKRKPKITLKFKGNHYFPGDLMDALPNNVSYESFVKSDIFQEQPDDFVIKSNIIDFALPKYDSSTHFELLGGTDGTFDIPSASSSFRWSGSTLFDSCTHLDTKRTCFTPAAFTFESDANTADSEALLGPDFVNDPSVLPTNLNGFSPPGTVFTPSPTDSIFSGATTVAQLPDTPLSDTTFAEGDLPEPSSSGGNAPPLPLPLSADETEALFQLHTTQTLNWVRDYFLHVYARLPAPSPSTATLPSSSEAHSSVFSAPAAMSPNVPGPADDTERKIKEHNTRATSIAASNAYDPSIAVLQQYIKKLESVREVFSQWFWLNERRGPAQVKIDITACGQLVTLGKLVGFDISVSATAGHDAGKKTARPIKTVQDDHVFDSRTVVGEQEDWIMRGA</sequence>
<accession>A0A0N1HFQ9</accession>
<organism evidence="2 3">
    <name type="scientific">Cyphellophora attinorum</name>
    <dbReference type="NCBI Taxonomy" id="1664694"/>
    <lineage>
        <taxon>Eukaryota</taxon>
        <taxon>Fungi</taxon>
        <taxon>Dikarya</taxon>
        <taxon>Ascomycota</taxon>
        <taxon>Pezizomycotina</taxon>
        <taxon>Eurotiomycetes</taxon>
        <taxon>Chaetothyriomycetidae</taxon>
        <taxon>Chaetothyriales</taxon>
        <taxon>Cyphellophoraceae</taxon>
        <taxon>Cyphellophora</taxon>
    </lineage>
</organism>